<feature type="transmembrane region" description="Helical" evidence="5">
    <location>
        <begin position="315"/>
        <end position="339"/>
    </location>
</feature>
<feature type="transmembrane region" description="Helical" evidence="5">
    <location>
        <begin position="53"/>
        <end position="73"/>
    </location>
</feature>
<dbReference type="PROSITE" id="PS50850">
    <property type="entry name" value="MFS"/>
    <property type="match status" value="2"/>
</dbReference>
<feature type="transmembrane region" description="Helical" evidence="5">
    <location>
        <begin position="378"/>
        <end position="401"/>
    </location>
</feature>
<feature type="domain" description="Major facilitator superfamily (MFS) profile" evidence="6">
    <location>
        <begin position="226"/>
        <end position="411"/>
    </location>
</feature>
<accession>A0ABT9BRE8</accession>
<evidence type="ECO:0000256" key="1">
    <source>
        <dbReference type="ARBA" id="ARBA00004651"/>
    </source>
</evidence>
<name>A0ABT9BRE8_9MICO</name>
<dbReference type="Pfam" id="PF07690">
    <property type="entry name" value="MFS_1"/>
    <property type="match status" value="1"/>
</dbReference>
<feature type="transmembrane region" description="Helical" evidence="5">
    <location>
        <begin position="351"/>
        <end position="372"/>
    </location>
</feature>
<sequence>MIDSAPPKASLLRAVGWSYFPVAFIGRLPFAMTVVGVLTLVATVRESYTEAGLTSAFVGIGSAVCGPFLGALADRLGQRPVLLVAAALNAAALLAITALVYGAVGLPVVLAAAFFVGATSPQLSPMSRTRLVAILGRTLPIERHAKAIAGTMSYESMADELVFVFGPLLVGVLAFLVGPWSPIVIAAVLTLVFVGAFALHPTARVDAVRAGTPAVAAPRSELFRAGILVLAAGTVTVGFFFGAALTSLTAFMGVYAEVSQAGIVYGAMGIGSAAFALGIVLLPERFPYRWRWMLFAVVALAGSAAMPFVQSIPAMVAVLLVTGFGIGPILVTLFSLTSVRSPAGRATTTMTLVSGGVILGQSLSSAITGAVADAAGHSTAFLLVVASTAVLVVLGVVNWAIERGPGSRLDA</sequence>
<reference evidence="7 8" key="1">
    <citation type="submission" date="2023-07" db="EMBL/GenBank/DDBJ databases">
        <title>Protaetiibacter sp. nov WY-16 isolated from soil.</title>
        <authorList>
            <person name="Liu B."/>
            <person name="Wan Y."/>
        </authorList>
    </citation>
    <scope>NUCLEOTIDE SEQUENCE [LARGE SCALE GENOMIC DNA]</scope>
    <source>
        <strain evidence="7 8">WY-16</strain>
    </source>
</reference>
<dbReference type="InterPro" id="IPR020846">
    <property type="entry name" value="MFS_dom"/>
</dbReference>
<protein>
    <submittedName>
        <fullName evidence="7">MFS transporter</fullName>
    </submittedName>
</protein>
<keyword evidence="8" id="KW-1185">Reference proteome</keyword>
<evidence type="ECO:0000256" key="4">
    <source>
        <dbReference type="ARBA" id="ARBA00023136"/>
    </source>
</evidence>
<evidence type="ECO:0000313" key="8">
    <source>
        <dbReference type="Proteomes" id="UP001241072"/>
    </source>
</evidence>
<dbReference type="Proteomes" id="UP001241072">
    <property type="component" value="Unassembled WGS sequence"/>
</dbReference>
<evidence type="ECO:0000259" key="6">
    <source>
        <dbReference type="PROSITE" id="PS50850"/>
    </source>
</evidence>
<feature type="transmembrane region" description="Helical" evidence="5">
    <location>
        <begin position="222"/>
        <end position="243"/>
    </location>
</feature>
<dbReference type="RefSeq" id="WP_305004018.1">
    <property type="nucleotide sequence ID" value="NZ_JAUQUB010000007.1"/>
</dbReference>
<gene>
    <name evidence="7" type="ORF">Q5716_15255</name>
</gene>
<feature type="transmembrane region" description="Helical" evidence="5">
    <location>
        <begin position="183"/>
        <end position="201"/>
    </location>
</feature>
<evidence type="ECO:0000256" key="3">
    <source>
        <dbReference type="ARBA" id="ARBA00022989"/>
    </source>
</evidence>
<keyword evidence="3 5" id="KW-1133">Transmembrane helix</keyword>
<dbReference type="EMBL" id="JAUQUB010000007">
    <property type="protein sequence ID" value="MDO7883590.1"/>
    <property type="molecule type" value="Genomic_DNA"/>
</dbReference>
<dbReference type="InterPro" id="IPR011701">
    <property type="entry name" value="MFS"/>
</dbReference>
<feature type="transmembrane region" description="Helical" evidence="5">
    <location>
        <begin position="161"/>
        <end position="177"/>
    </location>
</feature>
<proteinExistence type="predicted"/>
<feature type="transmembrane region" description="Helical" evidence="5">
    <location>
        <begin position="263"/>
        <end position="283"/>
    </location>
</feature>
<comment type="caution">
    <text evidence="7">The sequence shown here is derived from an EMBL/GenBank/DDBJ whole genome shotgun (WGS) entry which is preliminary data.</text>
</comment>
<feature type="transmembrane region" description="Helical" evidence="5">
    <location>
        <begin position="93"/>
        <end position="118"/>
    </location>
</feature>
<comment type="subcellular location">
    <subcellularLocation>
        <location evidence="1">Cell membrane</location>
        <topology evidence="1">Multi-pass membrane protein</topology>
    </subcellularLocation>
</comment>
<feature type="domain" description="Major facilitator superfamily (MFS) profile" evidence="6">
    <location>
        <begin position="1"/>
        <end position="204"/>
    </location>
</feature>
<dbReference type="InterPro" id="IPR036259">
    <property type="entry name" value="MFS_trans_sf"/>
</dbReference>
<keyword evidence="4 5" id="KW-0472">Membrane</keyword>
<dbReference type="PANTHER" id="PTHR23542">
    <property type="match status" value="1"/>
</dbReference>
<evidence type="ECO:0000256" key="5">
    <source>
        <dbReference type="SAM" id="Phobius"/>
    </source>
</evidence>
<evidence type="ECO:0000256" key="2">
    <source>
        <dbReference type="ARBA" id="ARBA00022692"/>
    </source>
</evidence>
<keyword evidence="2 5" id="KW-0812">Transmembrane</keyword>
<dbReference type="PANTHER" id="PTHR23542:SF1">
    <property type="entry name" value="MAJOR FACILITATOR SUPERFAMILY (MFS) PROFILE DOMAIN-CONTAINING PROTEIN"/>
    <property type="match status" value="1"/>
</dbReference>
<feature type="transmembrane region" description="Helical" evidence="5">
    <location>
        <begin position="290"/>
        <end position="309"/>
    </location>
</feature>
<dbReference type="Gene3D" id="1.20.1250.20">
    <property type="entry name" value="MFS general substrate transporter like domains"/>
    <property type="match status" value="1"/>
</dbReference>
<evidence type="ECO:0000313" key="7">
    <source>
        <dbReference type="EMBL" id="MDO7883590.1"/>
    </source>
</evidence>
<dbReference type="SUPFAM" id="SSF103473">
    <property type="entry name" value="MFS general substrate transporter"/>
    <property type="match status" value="1"/>
</dbReference>
<organism evidence="7 8">
    <name type="scientific">Antiquaquibacter soli</name>
    <dbReference type="NCBI Taxonomy" id="3064523"/>
    <lineage>
        <taxon>Bacteria</taxon>
        <taxon>Bacillati</taxon>
        <taxon>Actinomycetota</taxon>
        <taxon>Actinomycetes</taxon>
        <taxon>Micrococcales</taxon>
        <taxon>Microbacteriaceae</taxon>
        <taxon>Antiquaquibacter</taxon>
    </lineage>
</organism>
<feature type="transmembrane region" description="Helical" evidence="5">
    <location>
        <begin position="20"/>
        <end position="41"/>
    </location>
</feature>